<keyword evidence="3" id="KW-1185">Reference proteome</keyword>
<accession>A0A4P9Z623</accession>
<dbReference type="AlphaFoldDB" id="A0A4P9Z623"/>
<evidence type="ECO:0000256" key="1">
    <source>
        <dbReference type="SAM" id="MobiDB-lite"/>
    </source>
</evidence>
<proteinExistence type="predicted"/>
<evidence type="ECO:0000313" key="3">
    <source>
        <dbReference type="Proteomes" id="UP000278143"/>
    </source>
</evidence>
<feature type="region of interest" description="Disordered" evidence="1">
    <location>
        <begin position="100"/>
        <end position="125"/>
    </location>
</feature>
<dbReference type="Proteomes" id="UP000278143">
    <property type="component" value="Unassembled WGS sequence"/>
</dbReference>
<evidence type="ECO:0000313" key="2">
    <source>
        <dbReference type="EMBL" id="RKP27918.1"/>
    </source>
</evidence>
<gene>
    <name evidence="2" type="ORF">SYNPS1DRAFT_20696</name>
</gene>
<organism evidence="2 3">
    <name type="scientific">Syncephalis pseudoplumigaleata</name>
    <dbReference type="NCBI Taxonomy" id="1712513"/>
    <lineage>
        <taxon>Eukaryota</taxon>
        <taxon>Fungi</taxon>
        <taxon>Fungi incertae sedis</taxon>
        <taxon>Zoopagomycota</taxon>
        <taxon>Zoopagomycotina</taxon>
        <taxon>Zoopagomycetes</taxon>
        <taxon>Zoopagales</taxon>
        <taxon>Piptocephalidaceae</taxon>
        <taxon>Syncephalis</taxon>
    </lineage>
</organism>
<feature type="compositionally biased region" description="Low complexity" evidence="1">
    <location>
        <begin position="107"/>
        <end position="119"/>
    </location>
</feature>
<sequence>MRNLDENELKEARESVDTYIETLSSAGETDPQRLTTMQKVDLDSMSIDDLANLRDQASEKLADKIAARQRELAAEMEKLAALGKTAKVSAPKKDMREIKEALKPQEASKPQEAPKPQAPKADKAA</sequence>
<name>A0A4P9Z623_9FUNG</name>
<protein>
    <submittedName>
        <fullName evidence="2">Uncharacterized protein</fullName>
    </submittedName>
</protein>
<dbReference type="EMBL" id="KZ989136">
    <property type="protein sequence ID" value="RKP27918.1"/>
    <property type="molecule type" value="Genomic_DNA"/>
</dbReference>
<reference evidence="3" key="1">
    <citation type="journal article" date="2018" name="Nat. Microbiol.">
        <title>Leveraging single-cell genomics to expand the fungal tree of life.</title>
        <authorList>
            <person name="Ahrendt S.R."/>
            <person name="Quandt C.A."/>
            <person name="Ciobanu D."/>
            <person name="Clum A."/>
            <person name="Salamov A."/>
            <person name="Andreopoulos B."/>
            <person name="Cheng J.F."/>
            <person name="Woyke T."/>
            <person name="Pelin A."/>
            <person name="Henrissat B."/>
            <person name="Reynolds N.K."/>
            <person name="Benny G.L."/>
            <person name="Smith M.E."/>
            <person name="James T.Y."/>
            <person name="Grigoriev I.V."/>
        </authorList>
    </citation>
    <scope>NUCLEOTIDE SEQUENCE [LARGE SCALE GENOMIC DNA]</scope>
    <source>
        <strain evidence="3">Benny S71-1</strain>
    </source>
</reference>